<dbReference type="GO" id="GO:0042026">
    <property type="term" value="P:protein refolding"/>
    <property type="evidence" value="ECO:0007669"/>
    <property type="project" value="InterPro"/>
</dbReference>
<keyword evidence="2" id="KW-0143">Chaperone</keyword>
<protein>
    <recommendedName>
        <fullName evidence="4">Peptidase C1A papain C-terminal domain-containing protein</fullName>
    </recommendedName>
</protein>
<sequence>MVVQIIRGTRSEKYAAKDWSCEVCGNFNKINHFLIFDLPAFYCGRCKKMYDGIIYFNLADVEVNGKSILPEVKHQRGKPDCAFYAFAHAQEFNDIMENIILDDDSPIDAMDPMILADTYNMMFGENEKIMEYSGLHKMLYTGLILKECSRRTVKDTERATHSDVVAVNLGKFEHICQCIADGRGVVGAFPVGKNLHLLKFGEVYSPPVSNAVGHAVMLIGAIFYQGSTIYIFLNSWGKEFCALRDENGELIVGGIGMIEGLLLFNPIVLSRSWEKGVNGQLTGSWRQDLTEIEALLELECINMPAKLMPTFTNKQVNACAPYSGRYDFESTIDEVKLQNTRTLDMECNRCLLQPRVEICKDGTSILDGAEDKKPIEGRTEQLGFAIEESTSNFDKEKLQERLEKLSGGVAVLKIDAASEVEVGEQDRVTDAPNATKAAVEDGIVPSGIALLYTSKDLDKLETTNFDQKTGVQIMPSALKTPVQTIASNADAEGAIIAGKLLGQENTCLGYDSAKGEYVDMVKAGIIDLLKLIRTALIDAASLSSQMTTPEATIVELPRKRAVLQQ</sequence>
<dbReference type="GO" id="GO:0006508">
    <property type="term" value="P:proteolysis"/>
    <property type="evidence" value="ECO:0007669"/>
    <property type="project" value="InterPro"/>
</dbReference>
<dbReference type="Gene3D" id="1.10.560.10">
    <property type="entry name" value="GroEL-like equatorial domain"/>
    <property type="match status" value="1"/>
</dbReference>
<dbReference type="OrthoDB" id="1733909at2759"/>
<dbReference type="InterPro" id="IPR027409">
    <property type="entry name" value="GroEL-like_apical_dom_sf"/>
</dbReference>
<dbReference type="GO" id="GO:0140662">
    <property type="term" value="F:ATP-dependent protein folding chaperone"/>
    <property type="evidence" value="ECO:0007669"/>
    <property type="project" value="InterPro"/>
</dbReference>
<name>A0A8T0NV91_PANVG</name>
<dbReference type="Gene3D" id="3.90.70.10">
    <property type="entry name" value="Cysteine proteinases"/>
    <property type="match status" value="1"/>
</dbReference>
<dbReference type="PANTHER" id="PTHR45633">
    <property type="entry name" value="60 KDA HEAT SHOCK PROTEIN, MITOCHONDRIAL"/>
    <property type="match status" value="1"/>
</dbReference>
<keyword evidence="6" id="KW-1185">Reference proteome</keyword>
<dbReference type="Gene3D" id="3.30.260.10">
    <property type="entry name" value="TCP-1-like chaperonin intermediate domain"/>
    <property type="match status" value="1"/>
</dbReference>
<dbReference type="Pfam" id="PF00112">
    <property type="entry name" value="Peptidase_C1"/>
    <property type="match status" value="1"/>
</dbReference>
<dbReference type="InterPro" id="IPR002423">
    <property type="entry name" value="Cpn60/GroEL/TCP-1"/>
</dbReference>
<reference evidence="5" key="1">
    <citation type="submission" date="2020-05" db="EMBL/GenBank/DDBJ databases">
        <title>WGS assembly of Panicum virgatum.</title>
        <authorList>
            <person name="Lovell J.T."/>
            <person name="Jenkins J."/>
            <person name="Shu S."/>
            <person name="Juenger T.E."/>
            <person name="Schmutz J."/>
        </authorList>
    </citation>
    <scope>NUCLEOTIDE SEQUENCE</scope>
    <source>
        <strain evidence="5">AP13</strain>
    </source>
</reference>
<dbReference type="InterPro" id="IPR001844">
    <property type="entry name" value="Cpn60/GroEL"/>
</dbReference>
<dbReference type="AlphaFoldDB" id="A0A8T0NV91"/>
<dbReference type="SUPFAM" id="SSF54001">
    <property type="entry name" value="Cysteine proteinases"/>
    <property type="match status" value="1"/>
</dbReference>
<comment type="caution">
    <text evidence="5">The sequence shown here is derived from an EMBL/GenBank/DDBJ whole genome shotgun (WGS) entry which is preliminary data.</text>
</comment>
<comment type="similarity">
    <text evidence="1 3">Belongs to the chaperonin (HSP60) family.</text>
</comment>
<feature type="domain" description="Peptidase C1A papain C-terminal" evidence="4">
    <location>
        <begin position="128"/>
        <end position="240"/>
    </location>
</feature>
<dbReference type="GO" id="GO:0008234">
    <property type="term" value="F:cysteine-type peptidase activity"/>
    <property type="evidence" value="ECO:0007669"/>
    <property type="project" value="InterPro"/>
</dbReference>
<dbReference type="EMBL" id="CM029053">
    <property type="protein sequence ID" value="KAG2553527.1"/>
    <property type="molecule type" value="Genomic_DNA"/>
</dbReference>
<dbReference type="InterPro" id="IPR027410">
    <property type="entry name" value="TCP-1-like_intermed_sf"/>
</dbReference>
<dbReference type="Pfam" id="PF00118">
    <property type="entry name" value="Cpn60_TCP1"/>
    <property type="match status" value="1"/>
</dbReference>
<dbReference type="PRINTS" id="PR00298">
    <property type="entry name" value="CHAPERONIN60"/>
</dbReference>
<dbReference type="GO" id="GO:0005524">
    <property type="term" value="F:ATP binding"/>
    <property type="evidence" value="ECO:0007669"/>
    <property type="project" value="InterPro"/>
</dbReference>
<evidence type="ECO:0000256" key="2">
    <source>
        <dbReference type="ARBA" id="ARBA00023186"/>
    </source>
</evidence>
<dbReference type="SUPFAM" id="SSF52029">
    <property type="entry name" value="GroEL apical domain-like"/>
    <property type="match status" value="1"/>
</dbReference>
<evidence type="ECO:0000256" key="1">
    <source>
        <dbReference type="ARBA" id="ARBA00006607"/>
    </source>
</evidence>
<dbReference type="InterPro" id="IPR000668">
    <property type="entry name" value="Peptidase_C1A_C"/>
</dbReference>
<dbReference type="EMBL" id="CM029053">
    <property type="protein sequence ID" value="KAG2553529.1"/>
    <property type="molecule type" value="Genomic_DNA"/>
</dbReference>
<gene>
    <name evidence="5" type="ORF">PVAP13_9KG531800</name>
</gene>
<evidence type="ECO:0000256" key="3">
    <source>
        <dbReference type="RuleBase" id="RU000418"/>
    </source>
</evidence>
<dbReference type="InterPro" id="IPR027413">
    <property type="entry name" value="GROEL-like_equatorial_sf"/>
</dbReference>
<evidence type="ECO:0000313" key="5">
    <source>
        <dbReference type="EMBL" id="KAG2553527.1"/>
    </source>
</evidence>
<accession>A0A8T0NV91</accession>
<organism evidence="5 6">
    <name type="scientific">Panicum virgatum</name>
    <name type="common">Blackwell switchgrass</name>
    <dbReference type="NCBI Taxonomy" id="38727"/>
    <lineage>
        <taxon>Eukaryota</taxon>
        <taxon>Viridiplantae</taxon>
        <taxon>Streptophyta</taxon>
        <taxon>Embryophyta</taxon>
        <taxon>Tracheophyta</taxon>
        <taxon>Spermatophyta</taxon>
        <taxon>Magnoliopsida</taxon>
        <taxon>Liliopsida</taxon>
        <taxon>Poales</taxon>
        <taxon>Poaceae</taxon>
        <taxon>PACMAD clade</taxon>
        <taxon>Panicoideae</taxon>
        <taxon>Panicodae</taxon>
        <taxon>Paniceae</taxon>
        <taxon>Panicinae</taxon>
        <taxon>Panicum</taxon>
        <taxon>Panicum sect. Hiantes</taxon>
    </lineage>
</organism>
<dbReference type="Gene3D" id="3.50.7.10">
    <property type="entry name" value="GroEL"/>
    <property type="match status" value="1"/>
</dbReference>
<dbReference type="InterPro" id="IPR038765">
    <property type="entry name" value="Papain-like_cys_pep_sf"/>
</dbReference>
<dbReference type="EMBL" id="CM029053">
    <property type="protein sequence ID" value="KAG2553528.1"/>
    <property type="molecule type" value="Genomic_DNA"/>
</dbReference>
<dbReference type="Proteomes" id="UP000823388">
    <property type="component" value="Chromosome 9K"/>
</dbReference>
<evidence type="ECO:0000259" key="4">
    <source>
        <dbReference type="Pfam" id="PF00112"/>
    </source>
</evidence>
<dbReference type="SUPFAM" id="SSF48592">
    <property type="entry name" value="GroEL equatorial domain-like"/>
    <property type="match status" value="1"/>
</dbReference>
<evidence type="ECO:0000313" key="6">
    <source>
        <dbReference type="Proteomes" id="UP000823388"/>
    </source>
</evidence>
<proteinExistence type="inferred from homology"/>